<evidence type="ECO:0000313" key="6">
    <source>
        <dbReference type="EMBL" id="BCR90500.1"/>
    </source>
</evidence>
<organism evidence="6 7">
    <name type="scientific">Aspergillus chevalieri</name>
    <name type="common">Eurotium chevalieri</name>
    <dbReference type="NCBI Taxonomy" id="182096"/>
    <lineage>
        <taxon>Eukaryota</taxon>
        <taxon>Fungi</taxon>
        <taxon>Dikarya</taxon>
        <taxon>Ascomycota</taxon>
        <taxon>Pezizomycotina</taxon>
        <taxon>Eurotiomycetes</taxon>
        <taxon>Eurotiomycetidae</taxon>
        <taxon>Eurotiales</taxon>
        <taxon>Aspergillaceae</taxon>
        <taxon>Aspergillus</taxon>
        <taxon>Aspergillus subgen. Aspergillus</taxon>
    </lineage>
</organism>
<feature type="compositionally biased region" description="Polar residues" evidence="5">
    <location>
        <begin position="54"/>
        <end position="65"/>
    </location>
</feature>
<dbReference type="GO" id="GO:0042797">
    <property type="term" value="P:tRNA transcription by RNA polymerase III"/>
    <property type="evidence" value="ECO:0007669"/>
    <property type="project" value="TreeGrafter"/>
</dbReference>
<gene>
    <name evidence="6" type="ORF">ACHE_60386A</name>
</gene>
<dbReference type="AlphaFoldDB" id="A0A7R7ZPZ9"/>
<comment type="subcellular location">
    <subcellularLocation>
        <location evidence="1">Nucleus</location>
    </subcellularLocation>
</comment>
<keyword evidence="7" id="KW-1185">Reference proteome</keyword>
<feature type="compositionally biased region" description="Basic and acidic residues" evidence="5">
    <location>
        <begin position="284"/>
        <end position="298"/>
    </location>
</feature>
<dbReference type="GeneID" id="66984858"/>
<keyword evidence="2" id="KW-0240">DNA-directed RNA polymerase</keyword>
<dbReference type="GO" id="GO:0003677">
    <property type="term" value="F:DNA binding"/>
    <property type="evidence" value="ECO:0007669"/>
    <property type="project" value="InterPro"/>
</dbReference>
<evidence type="ECO:0000256" key="2">
    <source>
        <dbReference type="ARBA" id="ARBA00022478"/>
    </source>
</evidence>
<feature type="compositionally biased region" description="Basic and acidic residues" evidence="5">
    <location>
        <begin position="429"/>
        <end position="439"/>
    </location>
</feature>
<dbReference type="RefSeq" id="XP_043139022.1">
    <property type="nucleotide sequence ID" value="XM_043281555.1"/>
</dbReference>
<protein>
    <recommendedName>
        <fullName evidence="8">DNA-directed RNA polymerase III RPC4</fullName>
    </recommendedName>
</protein>
<feature type="region of interest" description="Disordered" evidence="5">
    <location>
        <begin position="125"/>
        <end position="215"/>
    </location>
</feature>
<feature type="region of interest" description="Disordered" evidence="5">
    <location>
        <begin position="1"/>
        <end position="106"/>
    </location>
</feature>
<dbReference type="KEGG" id="ache:ACHE_60386A"/>
<feature type="compositionally biased region" description="Acidic residues" evidence="5">
    <location>
        <begin position="440"/>
        <end position="453"/>
    </location>
</feature>
<feature type="compositionally biased region" description="Basic residues" evidence="5">
    <location>
        <begin position="91"/>
        <end position="100"/>
    </location>
</feature>
<proteinExistence type="predicted"/>
<feature type="compositionally biased region" description="Basic and acidic residues" evidence="5">
    <location>
        <begin position="377"/>
        <end position="398"/>
    </location>
</feature>
<feature type="region of interest" description="Disordered" evidence="5">
    <location>
        <begin position="266"/>
        <end position="517"/>
    </location>
</feature>
<evidence type="ECO:0000313" key="7">
    <source>
        <dbReference type="Proteomes" id="UP000637239"/>
    </source>
</evidence>
<dbReference type="PANTHER" id="PTHR13408:SF0">
    <property type="entry name" value="DNA-DIRECTED RNA POLYMERASE III SUBUNIT RPC4"/>
    <property type="match status" value="1"/>
</dbReference>
<evidence type="ECO:0000256" key="5">
    <source>
        <dbReference type="SAM" id="MobiDB-lite"/>
    </source>
</evidence>
<name>A0A7R7ZPZ9_ASPCH</name>
<dbReference type="EMBL" id="AP024421">
    <property type="protein sequence ID" value="BCR90500.1"/>
    <property type="molecule type" value="Genomic_DNA"/>
</dbReference>
<dbReference type="Pfam" id="PF05132">
    <property type="entry name" value="RNA_pol_Rpc4"/>
    <property type="match status" value="1"/>
</dbReference>
<evidence type="ECO:0000256" key="4">
    <source>
        <dbReference type="ARBA" id="ARBA00023242"/>
    </source>
</evidence>
<dbReference type="PANTHER" id="PTHR13408">
    <property type="entry name" value="DNA-DIRECTED RNA POLYMERASE III"/>
    <property type="match status" value="1"/>
</dbReference>
<evidence type="ECO:0000256" key="3">
    <source>
        <dbReference type="ARBA" id="ARBA00023163"/>
    </source>
</evidence>
<reference evidence="6" key="1">
    <citation type="submission" date="2021-01" db="EMBL/GenBank/DDBJ databases">
        <authorList>
            <consortium name="Aspergillus chevalieri M1 genome sequencing consortium"/>
            <person name="Kazuki M."/>
            <person name="Futagami T."/>
        </authorList>
    </citation>
    <scope>NUCLEOTIDE SEQUENCE</scope>
    <source>
        <strain evidence="6">M1</strain>
    </source>
</reference>
<feature type="compositionally biased region" description="Low complexity" evidence="5">
    <location>
        <begin position="271"/>
        <end position="283"/>
    </location>
</feature>
<feature type="compositionally biased region" description="Polar residues" evidence="5">
    <location>
        <begin position="21"/>
        <end position="33"/>
    </location>
</feature>
<accession>A0A7R7ZPZ9</accession>
<dbReference type="GO" id="GO:0005666">
    <property type="term" value="C:RNA polymerase III complex"/>
    <property type="evidence" value="ECO:0007669"/>
    <property type="project" value="InterPro"/>
</dbReference>
<evidence type="ECO:0008006" key="8">
    <source>
        <dbReference type="Google" id="ProtNLM"/>
    </source>
</evidence>
<reference evidence="6" key="2">
    <citation type="submission" date="2021-02" db="EMBL/GenBank/DDBJ databases">
        <title>Aspergillus chevalieri M1 genome sequence.</title>
        <authorList>
            <person name="Kadooka C."/>
            <person name="Mori K."/>
            <person name="Futagami T."/>
        </authorList>
    </citation>
    <scope>NUCLEOTIDE SEQUENCE</scope>
    <source>
        <strain evidence="6">M1</strain>
    </source>
</reference>
<keyword evidence="3" id="KW-0804">Transcription</keyword>
<evidence type="ECO:0000256" key="1">
    <source>
        <dbReference type="ARBA" id="ARBA00004123"/>
    </source>
</evidence>
<feature type="compositionally biased region" description="Low complexity" evidence="5">
    <location>
        <begin position="34"/>
        <end position="51"/>
    </location>
</feature>
<dbReference type="Proteomes" id="UP000637239">
    <property type="component" value="Chromosome 6"/>
</dbReference>
<feature type="compositionally biased region" description="Gly residues" evidence="5">
    <location>
        <begin position="130"/>
        <end position="176"/>
    </location>
</feature>
<keyword evidence="4" id="KW-0539">Nucleus</keyword>
<feature type="compositionally biased region" description="Low complexity" evidence="5">
    <location>
        <begin position="8"/>
        <end position="20"/>
    </location>
</feature>
<dbReference type="InterPro" id="IPR007811">
    <property type="entry name" value="RPC4"/>
</dbReference>
<sequence length="619" mass="65975">MPPKAAPRRGAASASSSSRPQTGNANPSAPNASRPTPAGRTTAGAAQTRAPVQRLQTLNKRTPTGSIAPAARSSATPGPSGVPGEPAKPTLKYKPRAVGRRSKEEREAIEKLEAERHRERLKEAAAIQRGRGGSRGGPFGRGRGGGVGGAGVGGPLGAGTGGGGRRGRGGRFGGDGGRGDSRASSMGHRSRTRSVIDMGSAAASRDVSSDESDSGILVDIDQINLDSDEEGFVADDEPKKGKGKMTMADADVDERGLRPIRVERHEHAERVVSVNMESSSSKSAELREQAQAKAKDDDALFVPQEDQVEEVRVKEEPTDDGDQVMKDVPTAAADDTATDADDEFLPAQKVKVRRNLSKEPTSKEATPAPAPAPAPTKDAKSLLRTKEDIEEYERHEQDLVAIKDLLITEPKPLKEKEPQPGEPTTVEGEGDKPETAAEEKEGEEEKPEEEEIDDKLSGQLFLMQFPPMTPNLVIPSATTDGEGEARTEPTTTTNPEPQPTEPTVKHEDTNDPEIITDDTTQPRKLATANDQQLPAGRVGKLNVHASGKVTLDWGGISFELDKATDVDFLQEALILSTPPTQAGMTAEDIKASEEEEKRVWAMGQLSGKFTVTPDWAKIL</sequence>